<feature type="compositionally biased region" description="Polar residues" evidence="5">
    <location>
        <begin position="108"/>
        <end position="117"/>
    </location>
</feature>
<reference evidence="8" key="1">
    <citation type="journal article" date="2014" name="Proc. Natl. Acad. Sci. U.S.A.">
        <title>Extensive sampling of basidiomycete genomes demonstrates inadequacy of the white-rot/brown-rot paradigm for wood decay fungi.</title>
        <authorList>
            <person name="Riley R."/>
            <person name="Salamov A.A."/>
            <person name="Brown D.W."/>
            <person name="Nagy L.G."/>
            <person name="Floudas D."/>
            <person name="Held B.W."/>
            <person name="Levasseur A."/>
            <person name="Lombard V."/>
            <person name="Morin E."/>
            <person name="Otillar R."/>
            <person name="Lindquist E.A."/>
            <person name="Sun H."/>
            <person name="LaButti K.M."/>
            <person name="Schmutz J."/>
            <person name="Jabbour D."/>
            <person name="Luo H."/>
            <person name="Baker S.E."/>
            <person name="Pisabarro A.G."/>
            <person name="Walton J.D."/>
            <person name="Blanchette R.A."/>
            <person name="Henrissat B."/>
            <person name="Martin F."/>
            <person name="Cullen D."/>
            <person name="Hibbett D.S."/>
            <person name="Grigoriev I.V."/>
        </authorList>
    </citation>
    <scope>NUCLEOTIDE SEQUENCE [LARGE SCALE GENOMIC DNA]</scope>
    <source>
        <strain evidence="8">CBS 339.88</strain>
    </source>
</reference>
<feature type="compositionally biased region" description="Polar residues" evidence="5">
    <location>
        <begin position="247"/>
        <end position="266"/>
    </location>
</feature>
<dbReference type="SUPFAM" id="SSF90229">
    <property type="entry name" value="CCCH zinc finger"/>
    <property type="match status" value="1"/>
</dbReference>
<accession>A0A067TGE9</accession>
<dbReference type="AlphaFoldDB" id="A0A067TGE9"/>
<name>A0A067TGE9_GALM3</name>
<keyword evidence="8" id="KW-1185">Reference proteome</keyword>
<evidence type="ECO:0000313" key="7">
    <source>
        <dbReference type="EMBL" id="KDR78043.1"/>
    </source>
</evidence>
<dbReference type="GO" id="GO:0061630">
    <property type="term" value="F:ubiquitin protein ligase activity"/>
    <property type="evidence" value="ECO:0007669"/>
    <property type="project" value="InterPro"/>
</dbReference>
<protein>
    <recommendedName>
        <fullName evidence="6">C3H1-type domain-containing protein</fullName>
    </recommendedName>
</protein>
<evidence type="ECO:0000256" key="3">
    <source>
        <dbReference type="ARBA" id="ARBA00022833"/>
    </source>
</evidence>
<feature type="compositionally biased region" description="Basic and acidic residues" evidence="5">
    <location>
        <begin position="190"/>
        <end position="199"/>
    </location>
</feature>
<dbReference type="HOGENOM" id="CLU_388323_0_0_1"/>
<feature type="compositionally biased region" description="Polar residues" evidence="5">
    <location>
        <begin position="274"/>
        <end position="293"/>
    </location>
</feature>
<dbReference type="STRING" id="685588.A0A067TGE9"/>
<feature type="zinc finger region" description="C3H1-type" evidence="4">
    <location>
        <begin position="10"/>
        <end position="37"/>
    </location>
</feature>
<dbReference type="GO" id="GO:0000209">
    <property type="term" value="P:protein polyubiquitination"/>
    <property type="evidence" value="ECO:0007669"/>
    <property type="project" value="InterPro"/>
</dbReference>
<keyword evidence="3 4" id="KW-0862">Zinc</keyword>
<dbReference type="InterPro" id="IPR036855">
    <property type="entry name" value="Znf_CCCH_sf"/>
</dbReference>
<dbReference type="EMBL" id="KL142375">
    <property type="protein sequence ID" value="KDR78043.1"/>
    <property type="molecule type" value="Genomic_DNA"/>
</dbReference>
<evidence type="ECO:0000256" key="1">
    <source>
        <dbReference type="ARBA" id="ARBA00022723"/>
    </source>
</evidence>
<dbReference type="Proteomes" id="UP000027222">
    <property type="component" value="Unassembled WGS sequence"/>
</dbReference>
<keyword evidence="1 4" id="KW-0479">Metal-binding</keyword>
<evidence type="ECO:0000256" key="5">
    <source>
        <dbReference type="SAM" id="MobiDB-lite"/>
    </source>
</evidence>
<dbReference type="GO" id="GO:0008270">
    <property type="term" value="F:zinc ion binding"/>
    <property type="evidence" value="ECO:0007669"/>
    <property type="project" value="UniProtKB-KW"/>
</dbReference>
<dbReference type="OrthoDB" id="411372at2759"/>
<proteinExistence type="predicted"/>
<feature type="compositionally biased region" description="Gly residues" evidence="5">
    <location>
        <begin position="89"/>
        <end position="101"/>
    </location>
</feature>
<dbReference type="Gene3D" id="4.10.1000.10">
    <property type="entry name" value="Zinc finger, CCCH-type"/>
    <property type="match status" value="1"/>
</dbReference>
<feature type="compositionally biased region" description="Basic and acidic residues" evidence="5">
    <location>
        <begin position="627"/>
        <end position="655"/>
    </location>
</feature>
<dbReference type="PANTHER" id="PTHR11224">
    <property type="entry name" value="MAKORIN-RELATED"/>
    <property type="match status" value="1"/>
</dbReference>
<feature type="region of interest" description="Disordered" evidence="5">
    <location>
        <begin position="84"/>
        <end position="121"/>
    </location>
</feature>
<feature type="domain" description="C3H1-type" evidence="6">
    <location>
        <begin position="40"/>
        <end position="67"/>
    </location>
</feature>
<keyword evidence="2 4" id="KW-0863">Zinc-finger</keyword>
<evidence type="ECO:0000256" key="4">
    <source>
        <dbReference type="PROSITE-ProRule" id="PRU00723"/>
    </source>
</evidence>
<evidence type="ECO:0000313" key="8">
    <source>
        <dbReference type="Proteomes" id="UP000027222"/>
    </source>
</evidence>
<dbReference type="SMART" id="SM00356">
    <property type="entry name" value="ZnF_C3H1"/>
    <property type="match status" value="2"/>
</dbReference>
<dbReference type="InterPro" id="IPR000571">
    <property type="entry name" value="Znf_CCCH"/>
</dbReference>
<dbReference type="InterPro" id="IPR045072">
    <property type="entry name" value="MKRN-like"/>
</dbReference>
<feature type="compositionally biased region" description="Polar residues" evidence="5">
    <location>
        <begin position="201"/>
        <end position="239"/>
    </location>
</feature>
<evidence type="ECO:0000259" key="6">
    <source>
        <dbReference type="PROSITE" id="PS50103"/>
    </source>
</evidence>
<dbReference type="PANTHER" id="PTHR11224:SF10">
    <property type="entry name" value="IP09428P-RELATED"/>
    <property type="match status" value="1"/>
</dbReference>
<evidence type="ECO:0000256" key="2">
    <source>
        <dbReference type="ARBA" id="ARBA00022771"/>
    </source>
</evidence>
<feature type="domain" description="C3H1-type" evidence="6">
    <location>
        <begin position="10"/>
        <end position="37"/>
    </location>
</feature>
<gene>
    <name evidence="7" type="ORF">GALMADRAFT_224437</name>
</gene>
<feature type="compositionally biased region" description="Acidic residues" evidence="5">
    <location>
        <begin position="656"/>
        <end position="670"/>
    </location>
</feature>
<feature type="zinc finger region" description="C3H1-type" evidence="4">
    <location>
        <begin position="40"/>
        <end position="67"/>
    </location>
</feature>
<feature type="region of interest" description="Disordered" evidence="5">
    <location>
        <begin position="179"/>
        <end position="293"/>
    </location>
</feature>
<organism evidence="7 8">
    <name type="scientific">Galerina marginata (strain CBS 339.88)</name>
    <dbReference type="NCBI Taxonomy" id="685588"/>
    <lineage>
        <taxon>Eukaryota</taxon>
        <taxon>Fungi</taxon>
        <taxon>Dikarya</taxon>
        <taxon>Basidiomycota</taxon>
        <taxon>Agaricomycotina</taxon>
        <taxon>Agaricomycetes</taxon>
        <taxon>Agaricomycetidae</taxon>
        <taxon>Agaricales</taxon>
        <taxon>Agaricineae</taxon>
        <taxon>Strophariaceae</taxon>
        <taxon>Galerina</taxon>
    </lineage>
</organism>
<feature type="region of interest" description="Disordered" evidence="5">
    <location>
        <begin position="611"/>
        <end position="678"/>
    </location>
</feature>
<sequence>MPTDTSKTKDLSHVPCKFFKVGGCTAGSSCPFSHTNAKPGGQKETCTLFVKGNCKFGHKCALAHVLPGQSMAMDRKNKKAAQIAATAAGGSGDTSGLLGGRGSKRETASSSNSSGNNRLPLMAEGATAPTRLVNSGSPGASSFGRPLMNMSLKAATSPSAPAPPLKDTDFAPLDEMEGVHDASTPARGSKQLDDSDYGSKDPSSYAETTSVSQHQPSTANAVPVSLPQSAPRPSTNSAPNDFGPIGSPQNYRSAQPISPTPVNGSAFSPGRSPRGQSHINGVNISSSPSTNNNKVGILPSSLFSALDEDLEDLLPSSLNDLLTPEEMNRRMSRSNSGQKLGASRLTNALASAAAETETRAGAAAGNGTSGLGHRYSRSVPAPTLLGDIKSIWADTSAHPMPSPPTHRGTTSASYTSCFDPYGSHIHGDEASLSVGSAGTASSLGMMSPSNASAAFLPGLHQGEFDIMTCWIAAEHALCHIQKNRLQIDSAFSERNIQKSQYAIFAGFDESLIQDGIGYLEQIHIFTSADLVTNSPLLAELGKILSPFSSLLFTESSHPHRLPIFKPDGTTWDFDEFVFETASKFADYGSTAAMYPTVIGLFQTFGVADSGSTGIQETSRLPDNAQKTGDDVEKKESDKDGEEEQKSNKKDKGREENPDEPGGPDDEPEGESEPKSVRFEVSSNLHLNDHSKPFQWLTVAGDLTIQVYHFSP</sequence>
<feature type="compositionally biased region" description="Polar residues" evidence="5">
    <location>
        <begin position="611"/>
        <end position="626"/>
    </location>
</feature>
<dbReference type="PROSITE" id="PS50103">
    <property type="entry name" value="ZF_C3H1"/>
    <property type="match status" value="2"/>
</dbReference>